<dbReference type="PANTHER" id="PTHR14907:SF2">
    <property type="entry name" value="SUPPRESSOR APC DOMAIN-CONTAINING PROTEIN 2"/>
    <property type="match status" value="1"/>
</dbReference>
<evidence type="ECO:0000313" key="5">
    <source>
        <dbReference type="Proteomes" id="UP000005408"/>
    </source>
</evidence>
<feature type="region of interest" description="Disordered" evidence="2">
    <location>
        <begin position="237"/>
        <end position="271"/>
    </location>
</feature>
<dbReference type="AlphaFoldDB" id="A0A8W8LAS8"/>
<dbReference type="Pfam" id="PF25825">
    <property type="entry name" value="SAPC2_N"/>
    <property type="match status" value="1"/>
</dbReference>
<evidence type="ECO:0000313" key="4">
    <source>
        <dbReference type="EnsemblMetazoa" id="G27242.4:cds"/>
    </source>
</evidence>
<dbReference type="Proteomes" id="UP000005408">
    <property type="component" value="Unassembled WGS sequence"/>
</dbReference>
<feature type="coiled-coil region" evidence="1">
    <location>
        <begin position="428"/>
        <end position="469"/>
    </location>
</feature>
<organism evidence="4 5">
    <name type="scientific">Magallana gigas</name>
    <name type="common">Pacific oyster</name>
    <name type="synonym">Crassostrea gigas</name>
    <dbReference type="NCBI Taxonomy" id="29159"/>
    <lineage>
        <taxon>Eukaryota</taxon>
        <taxon>Metazoa</taxon>
        <taxon>Spiralia</taxon>
        <taxon>Lophotrochozoa</taxon>
        <taxon>Mollusca</taxon>
        <taxon>Bivalvia</taxon>
        <taxon>Autobranchia</taxon>
        <taxon>Pteriomorphia</taxon>
        <taxon>Ostreida</taxon>
        <taxon>Ostreoidea</taxon>
        <taxon>Ostreidae</taxon>
        <taxon>Magallana</taxon>
    </lineage>
</organism>
<dbReference type="EnsemblMetazoa" id="G27242.3">
    <property type="protein sequence ID" value="G27242.3:cds"/>
    <property type="gene ID" value="G27242"/>
</dbReference>
<dbReference type="SUPFAM" id="SSF47473">
    <property type="entry name" value="EF-hand"/>
    <property type="match status" value="1"/>
</dbReference>
<feature type="compositionally biased region" description="Polar residues" evidence="2">
    <location>
        <begin position="238"/>
        <end position="260"/>
    </location>
</feature>
<evidence type="ECO:0000256" key="1">
    <source>
        <dbReference type="SAM" id="Coils"/>
    </source>
</evidence>
<proteinExistence type="predicted"/>
<keyword evidence="5" id="KW-1185">Reference proteome</keyword>
<dbReference type="InterPro" id="IPR011992">
    <property type="entry name" value="EF-hand-dom_pair"/>
</dbReference>
<dbReference type="EnsemblMetazoa" id="G27242.4">
    <property type="protein sequence ID" value="G27242.4:cds"/>
    <property type="gene ID" value="G27242"/>
</dbReference>
<feature type="domain" description="Suppressor APC" evidence="3">
    <location>
        <begin position="12"/>
        <end position="89"/>
    </location>
</feature>
<feature type="compositionally biased region" description="Pro residues" evidence="2">
    <location>
        <begin position="186"/>
        <end position="199"/>
    </location>
</feature>
<dbReference type="Pfam" id="PF11414">
    <property type="entry name" value="Suppressor_APC"/>
    <property type="match status" value="1"/>
</dbReference>
<feature type="region of interest" description="Disordered" evidence="2">
    <location>
        <begin position="287"/>
        <end position="309"/>
    </location>
</feature>
<feature type="compositionally biased region" description="Basic and acidic residues" evidence="2">
    <location>
        <begin position="262"/>
        <end position="271"/>
    </location>
</feature>
<dbReference type="InterPro" id="IPR026828">
    <property type="entry name" value="SAPC2_1/2"/>
</dbReference>
<evidence type="ECO:0000256" key="2">
    <source>
        <dbReference type="SAM" id="MobiDB-lite"/>
    </source>
</evidence>
<evidence type="ECO:0000259" key="3">
    <source>
        <dbReference type="Pfam" id="PF25825"/>
    </source>
</evidence>
<protein>
    <recommendedName>
        <fullName evidence="3">Suppressor APC domain-containing protein</fullName>
    </recommendedName>
</protein>
<sequence length="479" mass="54665">MTSVTAWNSTDGLPKQFISSLKVLFDILDEGKCGYVKFSDIEARWHEEGVRGLPSGVTEALRKVTPTNGYLSFDRFVAGLKLALLTSQKLPNDLRDDKENSHPAKPANPKPRIRPVAAPRDAVLTKSSANHALNRMSSSASNTAAVRPNNAISGYNRERNINDPNSHKKLEHEKQRENKSNYAPNQLPPKRPIPPPRPQRPSYSSTISDGQIPPKVPPRDKSKNIITELKNWQRRMNHQTGDQNQGAKSLQSTKSDSNLLDRNVDRGRQNDIYENIEQVRLMRQEALPSTSTPTSPPQQRQVTVKRRDSARRHTLANGVDYNMIKRMKQLEQEKDSLLKGLEMVDQAREWYHRQVLGVEDKQKYIGHTSYNDYNLEANQERMNFQNARIMEVNQQLKTLIESSERGFPLHMNLAVGPSTTQRVDTKSIQILQENQKHLKKELHEKVDKIAQLEKEKASLIRELFEARAKGKGYDDTTFM</sequence>
<feature type="compositionally biased region" description="Basic and acidic residues" evidence="2">
    <location>
        <begin position="92"/>
        <end position="102"/>
    </location>
</feature>
<dbReference type="InterPro" id="IPR057953">
    <property type="entry name" value="SAPC2_N"/>
</dbReference>
<feature type="compositionally biased region" description="Polar residues" evidence="2">
    <location>
        <begin position="125"/>
        <end position="144"/>
    </location>
</feature>
<keyword evidence="1" id="KW-0175">Coiled coil</keyword>
<accession>A0A8W8LAS8</accession>
<name>A0A8W8LAS8_MAGGI</name>
<feature type="region of interest" description="Disordered" evidence="2">
    <location>
        <begin position="92"/>
        <end position="223"/>
    </location>
</feature>
<dbReference type="PANTHER" id="PTHR14907">
    <property type="entry name" value="FI14130P"/>
    <property type="match status" value="1"/>
</dbReference>
<reference evidence="4" key="1">
    <citation type="submission" date="2022-08" db="UniProtKB">
        <authorList>
            <consortium name="EnsemblMetazoa"/>
        </authorList>
    </citation>
    <scope>IDENTIFICATION</scope>
    <source>
        <strain evidence="4">05x7-T-G4-1.051#20</strain>
    </source>
</reference>
<feature type="compositionally biased region" description="Basic and acidic residues" evidence="2">
    <location>
        <begin position="156"/>
        <end position="179"/>
    </location>
</feature>